<dbReference type="Pfam" id="PF20938">
    <property type="entry name" value="DUF2264_C"/>
    <property type="match status" value="1"/>
</dbReference>
<gene>
    <name evidence="3" type="ORF">HYALB_00002882</name>
</gene>
<dbReference type="PANTHER" id="PTHR35339">
    <property type="entry name" value="LINALOOL DEHYDRATASE_ISOMERASE DOMAIN-CONTAINING PROTEIN"/>
    <property type="match status" value="1"/>
</dbReference>
<dbReference type="PANTHER" id="PTHR35339:SF2">
    <property type="entry name" value="DUF2264 DOMAIN-CONTAINING PROTEIN-RELATED"/>
    <property type="match status" value="1"/>
</dbReference>
<dbReference type="InterPro" id="IPR049349">
    <property type="entry name" value="DUF2264_N"/>
</dbReference>
<dbReference type="InterPro" id="IPR016624">
    <property type="entry name" value="UCP014753"/>
</dbReference>
<dbReference type="PIRSF" id="PIRSF014753">
    <property type="entry name" value="UCP014753"/>
    <property type="match status" value="1"/>
</dbReference>
<name>A0A9N9M4D7_9HELO</name>
<dbReference type="OrthoDB" id="6132182at2759"/>
<dbReference type="Pfam" id="PF10022">
    <property type="entry name" value="DUF2264"/>
    <property type="match status" value="1"/>
</dbReference>
<proteinExistence type="predicted"/>
<dbReference type="InterPro" id="IPR049237">
    <property type="entry name" value="DUF2264_C"/>
</dbReference>
<organism evidence="3 4">
    <name type="scientific">Hymenoscyphus albidus</name>
    <dbReference type="NCBI Taxonomy" id="595503"/>
    <lineage>
        <taxon>Eukaryota</taxon>
        <taxon>Fungi</taxon>
        <taxon>Dikarya</taxon>
        <taxon>Ascomycota</taxon>
        <taxon>Pezizomycotina</taxon>
        <taxon>Leotiomycetes</taxon>
        <taxon>Helotiales</taxon>
        <taxon>Helotiaceae</taxon>
        <taxon>Hymenoscyphus</taxon>
    </lineage>
</organism>
<reference evidence="3" key="1">
    <citation type="submission" date="2021-07" db="EMBL/GenBank/DDBJ databases">
        <authorList>
            <person name="Durling M."/>
        </authorList>
    </citation>
    <scope>NUCLEOTIDE SEQUENCE</scope>
</reference>
<dbReference type="AlphaFoldDB" id="A0A9N9M4D7"/>
<sequence length="706" mass="78776">MPALPGFSDNPLQTRQDVLNASLSLLKPLNQYKSPCGARIKLPTATGTGFDEIAAQMEGFARPLWVVADLLALESGTEPRSGSEIPNMTEDNRGLLLSQCQDLDLGTWIRGLISGVDPESEGYWGDVKDHDQRMVEMEPIAYALLTAPGAFFNSFSSDEKRKLTMYLRSINSRHVPPSNWRWFRVLVNLALVKVCGVPYEEVKKVLQDDLDLLDTFYLGEGWSCDGLWSGDKKQVDYYSGSFAIQYSQLAYVRFAGDIDPTRCEKYCVQAREFAKAFWRFFDTEGAAIPFGRSLTYRFAFAAFWSAVVVAGVSLPPPLDELGVVKGLLLRHLRWWAQQKDIFNTDGTLNIGYTYANMYMSEDYNSPQSIKFDSAFSQRGALEENLSSCRDVYVVAPAMQIVCSSPEHHFLLSAGQFTKKAHKAREAKYSKFAYSSTFASSVPVGNLLTSMAPDSTLSASNDDGETWKTRWEPLDARIQLMRQFLEGENSDENLLPTLISSWKPWRRSELKITTTLIPPSSRWPGWHIRVHKLSLPCSQKLDELQIVDAGFAIPCVDTRGAFIDELKTNPCLQNLGDDDSLEGTWRDDSSCLILSGAGASGVCYLMTGPIPGLTHRVVGSLLKPDANTNLMAQRTVIPTIHHCFELSTDDKVGNNESYGPDMEVWFVTGVFAVVEKLGIDYEGVRGVWRAKPQFELADYLAALNSQN</sequence>
<feature type="domain" description="DUF2264" evidence="2">
    <location>
        <begin position="393"/>
        <end position="692"/>
    </location>
</feature>
<evidence type="ECO:0000259" key="2">
    <source>
        <dbReference type="Pfam" id="PF20938"/>
    </source>
</evidence>
<evidence type="ECO:0008006" key="5">
    <source>
        <dbReference type="Google" id="ProtNLM"/>
    </source>
</evidence>
<evidence type="ECO:0000313" key="4">
    <source>
        <dbReference type="Proteomes" id="UP000701801"/>
    </source>
</evidence>
<evidence type="ECO:0000259" key="1">
    <source>
        <dbReference type="Pfam" id="PF10022"/>
    </source>
</evidence>
<protein>
    <recommendedName>
        <fullName evidence="5">DUF2264 domain protein</fullName>
    </recommendedName>
</protein>
<accession>A0A9N9M4D7</accession>
<feature type="domain" description="DUF2264" evidence="1">
    <location>
        <begin position="14"/>
        <end position="369"/>
    </location>
</feature>
<dbReference type="EMBL" id="CAJVRM010000695">
    <property type="protein sequence ID" value="CAG8982866.1"/>
    <property type="molecule type" value="Genomic_DNA"/>
</dbReference>
<keyword evidence="4" id="KW-1185">Reference proteome</keyword>
<dbReference type="Proteomes" id="UP000701801">
    <property type="component" value="Unassembled WGS sequence"/>
</dbReference>
<evidence type="ECO:0000313" key="3">
    <source>
        <dbReference type="EMBL" id="CAG8982866.1"/>
    </source>
</evidence>
<comment type="caution">
    <text evidence="3">The sequence shown here is derived from an EMBL/GenBank/DDBJ whole genome shotgun (WGS) entry which is preliminary data.</text>
</comment>